<dbReference type="Proteomes" id="UP000323075">
    <property type="component" value="Unassembled WGS sequence"/>
</dbReference>
<dbReference type="InterPro" id="IPR017941">
    <property type="entry name" value="Rieske_2Fe-2S"/>
</dbReference>
<dbReference type="PROSITE" id="PS51296">
    <property type="entry name" value="RIESKE"/>
    <property type="match status" value="1"/>
</dbReference>
<evidence type="ECO:0000256" key="4">
    <source>
        <dbReference type="ARBA" id="ARBA00023014"/>
    </source>
</evidence>
<dbReference type="InterPro" id="IPR036922">
    <property type="entry name" value="Rieske_2Fe-2S_sf"/>
</dbReference>
<keyword evidence="4" id="KW-0411">Iron-sulfur</keyword>
<dbReference type="GO" id="GO:0046872">
    <property type="term" value="F:metal ion binding"/>
    <property type="evidence" value="ECO:0007669"/>
    <property type="project" value="UniProtKB-KW"/>
</dbReference>
<dbReference type="Gene3D" id="2.102.10.10">
    <property type="entry name" value="Rieske [2Fe-2S] iron-sulphur domain"/>
    <property type="match status" value="1"/>
</dbReference>
<dbReference type="Pfam" id="PF00355">
    <property type="entry name" value="Rieske"/>
    <property type="match status" value="1"/>
</dbReference>
<evidence type="ECO:0000313" key="8">
    <source>
        <dbReference type="EMBL" id="TYO76731.1"/>
    </source>
</evidence>
<evidence type="ECO:0000313" key="7">
    <source>
        <dbReference type="EMBL" id="QCC44220.1"/>
    </source>
</evidence>
<evidence type="ECO:0000313" key="9">
    <source>
        <dbReference type="Proteomes" id="UP000296216"/>
    </source>
</evidence>
<dbReference type="PANTHER" id="PTHR40261">
    <property type="match status" value="1"/>
</dbReference>
<reference evidence="8 10" key="2">
    <citation type="submission" date="2019-07" db="EMBL/GenBank/DDBJ databases">
        <title>Genomic Encyclopedia of Archaeal and Bacterial Type Strains, Phase II (KMG-II): from individual species to whole genera.</title>
        <authorList>
            <person name="Goeker M."/>
        </authorList>
    </citation>
    <scope>NUCLEOTIDE SEQUENCE [LARGE SCALE GENOMIC DNA]</scope>
    <source>
        <strain evidence="8 10">DSM 3754</strain>
    </source>
</reference>
<reference evidence="7 9" key="1">
    <citation type="journal article" date="2019" name="Microbiol. Resour. Announc.">
        <title>The Genome Sequence of the Halobacterium salinarum Type Strain Is Closely Related to That of Laboratory Strains NRC-1 and R1.</title>
        <authorList>
            <person name="Pfeiffer F."/>
            <person name="Marchfelder A."/>
            <person name="Habermann B."/>
            <person name="Dyall-Smith M.L."/>
        </authorList>
    </citation>
    <scope>NUCLEOTIDE SEQUENCE [LARGE SCALE GENOMIC DNA]</scope>
    <source>
        <strain evidence="7">91-R6</strain>
        <strain evidence="9">ATCC 33171 / DSM 3754 / JCM 8978 / NBRC 102687 / NCIMB 764 / 91-R6</strain>
    </source>
</reference>
<sequence length="156" mass="16130">MVDGDTDGGDAAEPAPGDGAQIASVTDLQAGDSFRFTVRDRDSGDEQEAILVALSDGSITGWLNYCMHWTDVTLDSGSGAVRDGELVCRKHAATFDPTSGVCTHGPCEGATLTAVDVTVQDGTVSLTDPDYEFVMQGVDPGDPADLSTSPGSRIGF</sequence>
<feature type="compositionally biased region" description="Acidic residues" evidence="5">
    <location>
        <begin position="1"/>
        <end position="10"/>
    </location>
</feature>
<organism evidence="7 9">
    <name type="scientific">Halobacterium salinarum (strain ATCC 33171 / DSM 3754 / JCM 8978 / NBRC 102687 / NCIMB 764 / 91-R6)</name>
    <dbReference type="NCBI Taxonomy" id="2597657"/>
    <lineage>
        <taxon>Archaea</taxon>
        <taxon>Methanobacteriati</taxon>
        <taxon>Methanobacteriota</taxon>
        <taxon>Stenosarchaea group</taxon>
        <taxon>Halobacteria</taxon>
        <taxon>Halobacteriales</taxon>
        <taxon>Halobacteriaceae</taxon>
        <taxon>Halobacterium</taxon>
    </lineage>
</organism>
<feature type="compositionally biased region" description="Low complexity" evidence="5">
    <location>
        <begin position="11"/>
        <end position="20"/>
    </location>
</feature>
<keyword evidence="3" id="KW-0408">Iron</keyword>
<feature type="domain" description="Rieske" evidence="6">
    <location>
        <begin position="20"/>
        <end position="126"/>
    </location>
</feature>
<dbReference type="CDD" id="cd03467">
    <property type="entry name" value="Rieske"/>
    <property type="match status" value="1"/>
</dbReference>
<evidence type="ECO:0000313" key="10">
    <source>
        <dbReference type="Proteomes" id="UP000323075"/>
    </source>
</evidence>
<evidence type="ECO:0000256" key="5">
    <source>
        <dbReference type="SAM" id="MobiDB-lite"/>
    </source>
</evidence>
<dbReference type="GeneID" id="68693315"/>
<name>A0A4D6GR84_HALS9</name>
<evidence type="ECO:0000259" key="6">
    <source>
        <dbReference type="PROSITE" id="PS51296"/>
    </source>
</evidence>
<dbReference type="GO" id="GO:0051537">
    <property type="term" value="F:2 iron, 2 sulfur cluster binding"/>
    <property type="evidence" value="ECO:0007669"/>
    <property type="project" value="UniProtKB-KW"/>
</dbReference>
<keyword evidence="8" id="KW-0560">Oxidoreductase</keyword>
<evidence type="ECO:0000256" key="2">
    <source>
        <dbReference type="ARBA" id="ARBA00022723"/>
    </source>
</evidence>
<protein>
    <submittedName>
        <fullName evidence="8">Ferredoxin subunit of nitrite reductase or a ring-hydroxylating dioxygenase</fullName>
    </submittedName>
    <submittedName>
        <fullName evidence="7">Putative iron-sulfur protein (2Fe-2S)</fullName>
    </submittedName>
</protein>
<dbReference type="GO" id="GO:0051213">
    <property type="term" value="F:dioxygenase activity"/>
    <property type="evidence" value="ECO:0007669"/>
    <property type="project" value="UniProtKB-KW"/>
</dbReference>
<dbReference type="PANTHER" id="PTHR40261:SF1">
    <property type="entry name" value="RIESKE DOMAIN-CONTAINING PROTEIN"/>
    <property type="match status" value="1"/>
</dbReference>
<proteinExistence type="predicted"/>
<accession>A0A4D6GR84</accession>
<feature type="region of interest" description="Disordered" evidence="5">
    <location>
        <begin position="1"/>
        <end position="21"/>
    </location>
</feature>
<reference evidence="7" key="3">
    <citation type="journal article" name="MicrobiologyOpen">
        <title>Whole-genome comparison between the type strain of Halobacterium salinarum (DSM 3754(T)) and the laboratory strains R1 and NRC-1.</title>
        <authorList>
            <person name="Pfeiffer F."/>
            <person name="Losensky G."/>
            <person name="Marchfelder A."/>
            <person name="Habermann B."/>
            <person name="Dyall-Smith M."/>
        </authorList>
    </citation>
    <scope>NUCLEOTIDE SEQUENCE</scope>
    <source>
        <strain evidence="7">91-R6</strain>
    </source>
</reference>
<dbReference type="RefSeq" id="WP_010902240.1">
    <property type="nucleotide sequence ID" value="NZ_VRYN01000002.1"/>
</dbReference>
<dbReference type="EMBL" id="VRYN01000002">
    <property type="protein sequence ID" value="TYO76731.1"/>
    <property type="molecule type" value="Genomic_DNA"/>
</dbReference>
<dbReference type="EMBL" id="CP038631">
    <property type="protein sequence ID" value="QCC44220.1"/>
    <property type="molecule type" value="Genomic_DNA"/>
</dbReference>
<keyword evidence="2" id="KW-0479">Metal-binding</keyword>
<dbReference type="SUPFAM" id="SSF50022">
    <property type="entry name" value="ISP domain"/>
    <property type="match status" value="1"/>
</dbReference>
<evidence type="ECO:0000256" key="3">
    <source>
        <dbReference type="ARBA" id="ARBA00023004"/>
    </source>
</evidence>
<keyword evidence="1" id="KW-0001">2Fe-2S</keyword>
<gene>
    <name evidence="8" type="ORF">APQ99_01372</name>
    <name evidence="7" type="ORF">HBSAL_02455</name>
</gene>
<dbReference type="AlphaFoldDB" id="A0A4D6GR84"/>
<dbReference type="Proteomes" id="UP000296216">
    <property type="component" value="Chromosome"/>
</dbReference>
<evidence type="ECO:0000256" key="1">
    <source>
        <dbReference type="ARBA" id="ARBA00022714"/>
    </source>
</evidence>
<keyword evidence="8" id="KW-0223">Dioxygenase</keyword>